<evidence type="ECO:0000259" key="3">
    <source>
        <dbReference type="Pfam" id="PF11738"/>
    </source>
</evidence>
<dbReference type="Pfam" id="PF13739">
    <property type="entry name" value="PdaC"/>
    <property type="match status" value="1"/>
</dbReference>
<dbReference type="InterPro" id="IPR037126">
    <property type="entry name" value="PdaC/RsiV-like_sf"/>
</dbReference>
<feature type="chain" id="PRO_5018965305" description="Copper amine oxidase-like N-terminal domain-containing protein" evidence="1">
    <location>
        <begin position="28"/>
        <end position="367"/>
    </location>
</feature>
<dbReference type="Gene3D" id="3.30.457.10">
    <property type="entry name" value="Copper amine oxidase-like, N-terminal domain"/>
    <property type="match status" value="1"/>
</dbReference>
<dbReference type="Gene3D" id="3.90.640.20">
    <property type="entry name" value="Heat-shock cognate protein, ATPase"/>
    <property type="match status" value="1"/>
</dbReference>
<feature type="domain" description="DUF3298" evidence="3">
    <location>
        <begin position="314"/>
        <end position="355"/>
    </location>
</feature>
<accession>A0A401LC59</accession>
<dbReference type="InterPro" id="IPR036582">
    <property type="entry name" value="Mao_N_sf"/>
</dbReference>
<dbReference type="AlphaFoldDB" id="A0A401LC59"/>
<organism evidence="5 6">
    <name type="scientific">Anaerotignum faecicola</name>
    <dbReference type="NCBI Taxonomy" id="2358141"/>
    <lineage>
        <taxon>Bacteria</taxon>
        <taxon>Bacillati</taxon>
        <taxon>Bacillota</taxon>
        <taxon>Clostridia</taxon>
        <taxon>Lachnospirales</taxon>
        <taxon>Anaerotignaceae</taxon>
        <taxon>Anaerotignum</taxon>
    </lineage>
</organism>
<evidence type="ECO:0008006" key="7">
    <source>
        <dbReference type="Google" id="ProtNLM"/>
    </source>
</evidence>
<dbReference type="OrthoDB" id="5637at2"/>
<feature type="signal peptide" evidence="1">
    <location>
        <begin position="1"/>
        <end position="27"/>
    </location>
</feature>
<dbReference type="Gene3D" id="3.30.565.40">
    <property type="entry name" value="Fervidobacterium nodosum Rt17-B1 like"/>
    <property type="match status" value="1"/>
</dbReference>
<gene>
    <name evidence="5" type="ORF">KGMB03357_07230</name>
</gene>
<feature type="domain" description="Deacetylase PdaC" evidence="4">
    <location>
        <begin position="169"/>
        <end position="261"/>
    </location>
</feature>
<dbReference type="InterPro" id="IPR012854">
    <property type="entry name" value="Cu_amine_oxidase-like_N"/>
</dbReference>
<keyword evidence="1" id="KW-0732">Signal</keyword>
<name>A0A401LC59_9FIRM</name>
<dbReference type="Pfam" id="PF11738">
    <property type="entry name" value="DUF3298"/>
    <property type="match status" value="1"/>
</dbReference>
<evidence type="ECO:0000256" key="1">
    <source>
        <dbReference type="SAM" id="SignalP"/>
    </source>
</evidence>
<evidence type="ECO:0000259" key="4">
    <source>
        <dbReference type="Pfam" id="PF13739"/>
    </source>
</evidence>
<evidence type="ECO:0000259" key="2">
    <source>
        <dbReference type="Pfam" id="PF07833"/>
    </source>
</evidence>
<dbReference type="InterPro" id="IPR025303">
    <property type="entry name" value="PdaC"/>
</dbReference>
<protein>
    <recommendedName>
        <fullName evidence="7">Copper amine oxidase-like N-terminal domain-containing protein</fullName>
    </recommendedName>
</protein>
<evidence type="ECO:0000313" key="5">
    <source>
        <dbReference type="EMBL" id="GCB29062.1"/>
    </source>
</evidence>
<evidence type="ECO:0000313" key="6">
    <source>
        <dbReference type="Proteomes" id="UP000287361"/>
    </source>
</evidence>
<dbReference type="EMBL" id="BHVZ01000001">
    <property type="protein sequence ID" value="GCB29062.1"/>
    <property type="molecule type" value="Genomic_DNA"/>
</dbReference>
<dbReference type="Pfam" id="PF07833">
    <property type="entry name" value="Cu_amine_oxidN1"/>
    <property type="match status" value="1"/>
</dbReference>
<keyword evidence="6" id="KW-1185">Reference proteome</keyword>
<reference evidence="5 6" key="1">
    <citation type="submission" date="2018-10" db="EMBL/GenBank/DDBJ databases">
        <title>Draft Genome Sequence of Anaerotignum sp. KCTC 15736.</title>
        <authorList>
            <person name="Choi S.H."/>
            <person name="Kim J.S."/>
            <person name="Kang S.W."/>
            <person name="Lee J.S."/>
            <person name="Park S.H."/>
        </authorList>
    </citation>
    <scope>NUCLEOTIDE SEQUENCE [LARGE SCALE GENOMIC DNA]</scope>
    <source>
        <strain evidence="5 6">KCTC 15736</strain>
    </source>
</reference>
<dbReference type="Proteomes" id="UP000287361">
    <property type="component" value="Unassembled WGS sequence"/>
</dbReference>
<dbReference type="InterPro" id="IPR021729">
    <property type="entry name" value="DUF3298"/>
</dbReference>
<feature type="domain" description="Copper amine oxidase-like N-terminal" evidence="2">
    <location>
        <begin position="35"/>
        <end position="143"/>
    </location>
</feature>
<proteinExistence type="predicted"/>
<sequence length="367" mass="40231">MKRNTVKRNVSLALGAVLVFGAVPAYAADAVTVKLNGSQMEFDVNPVIENSRTLVPFRKIFEALDCAVSYTKENGAQVVTANRGNQWITLEIGKNEITVDGETKKLDVAPKIVNGRTLVPLRAISEGLDCTVDWSADTKTVDIQKKQGQYAVTSAHISKNITDDKGNILITVAFEYPVIENKDNNAFITAVNEQYKKDAEAAISEAEAEFKDSAAAVLASEGKNYHPMVFTRSFEVSLNQDNLLSITQLDYANTYGAHPNTLKSSKTFNLAENKALTLSEVLGKNAADTDSYVKEKFDAYVKETVGELLEYYQQNSEKALSAVNFCLTEDALVLYYNPYDILPYAAGSPEVKVPYADTTIKLALSES</sequence>
<dbReference type="SUPFAM" id="SSF55383">
    <property type="entry name" value="Copper amine oxidase, domain N"/>
    <property type="match status" value="2"/>
</dbReference>
<comment type="caution">
    <text evidence="5">The sequence shown here is derived from an EMBL/GenBank/DDBJ whole genome shotgun (WGS) entry which is preliminary data.</text>
</comment>